<evidence type="ECO:0000256" key="6">
    <source>
        <dbReference type="ARBA" id="ARBA00023141"/>
    </source>
</evidence>
<feature type="binding site" evidence="7">
    <location>
        <position position="137"/>
    </location>
    <ligand>
        <name>substrate</name>
    </ligand>
</feature>
<dbReference type="GO" id="GO:0008652">
    <property type="term" value="P:amino acid biosynthetic process"/>
    <property type="evidence" value="ECO:0007669"/>
    <property type="project" value="UniProtKB-KW"/>
</dbReference>
<comment type="similarity">
    <text evidence="7">Belongs to the shikimate kinase family.</text>
</comment>
<organism evidence="8 9">
    <name type="scientific">Melghirimyces algeriensis</name>
    <dbReference type="NCBI Taxonomy" id="910412"/>
    <lineage>
        <taxon>Bacteria</taxon>
        <taxon>Bacillati</taxon>
        <taxon>Bacillota</taxon>
        <taxon>Bacilli</taxon>
        <taxon>Bacillales</taxon>
        <taxon>Thermoactinomycetaceae</taxon>
        <taxon>Melghirimyces</taxon>
    </lineage>
</organism>
<comment type="caution">
    <text evidence="7">Lacks conserved residue(s) required for the propagation of feature annotation.</text>
</comment>
<dbReference type="InterPro" id="IPR000623">
    <property type="entry name" value="Shikimate_kinase/TSH1"/>
</dbReference>
<feature type="binding site" evidence="7">
    <location>
        <position position="81"/>
    </location>
    <ligand>
        <name>substrate</name>
    </ligand>
</feature>
<dbReference type="SUPFAM" id="SSF52540">
    <property type="entry name" value="P-loop containing nucleoside triphosphate hydrolases"/>
    <property type="match status" value="1"/>
</dbReference>
<gene>
    <name evidence="7" type="primary">aroK</name>
    <name evidence="8" type="ORF">SAMN06264849_102303</name>
</gene>
<feature type="binding site" evidence="7">
    <location>
        <begin position="13"/>
        <end position="18"/>
    </location>
    <ligand>
        <name>ATP</name>
        <dbReference type="ChEBI" id="CHEBI:30616"/>
    </ligand>
</feature>
<evidence type="ECO:0000256" key="7">
    <source>
        <dbReference type="HAMAP-Rule" id="MF_00109"/>
    </source>
</evidence>
<keyword evidence="7" id="KW-0460">Magnesium</keyword>
<feature type="binding site" evidence="7">
    <location>
        <position position="35"/>
    </location>
    <ligand>
        <name>substrate</name>
    </ligand>
</feature>
<dbReference type="PANTHER" id="PTHR21087:SF16">
    <property type="entry name" value="SHIKIMATE KINASE 1, CHLOROPLASTIC"/>
    <property type="match status" value="1"/>
</dbReference>
<dbReference type="GO" id="GO:0009073">
    <property type="term" value="P:aromatic amino acid family biosynthetic process"/>
    <property type="evidence" value="ECO:0007669"/>
    <property type="project" value="UniProtKB-KW"/>
</dbReference>
<dbReference type="Pfam" id="PF01202">
    <property type="entry name" value="SKI"/>
    <property type="match status" value="1"/>
</dbReference>
<feature type="binding site" evidence="7">
    <location>
        <position position="119"/>
    </location>
    <ligand>
        <name>ATP</name>
        <dbReference type="ChEBI" id="CHEBI:30616"/>
    </ligand>
</feature>
<comment type="pathway">
    <text evidence="7">Metabolic intermediate biosynthesis; chorismate biosynthesis; chorismate from D-erythrose 4-phosphate and phosphoenolpyruvate: step 5/7.</text>
</comment>
<evidence type="ECO:0000256" key="2">
    <source>
        <dbReference type="ARBA" id="ARBA00022679"/>
    </source>
</evidence>
<evidence type="ECO:0000256" key="3">
    <source>
        <dbReference type="ARBA" id="ARBA00022741"/>
    </source>
</evidence>
<comment type="subunit">
    <text evidence="7">Monomer.</text>
</comment>
<dbReference type="GO" id="GO:0009423">
    <property type="term" value="P:chorismate biosynthetic process"/>
    <property type="evidence" value="ECO:0007669"/>
    <property type="project" value="UniProtKB-UniRule"/>
</dbReference>
<evidence type="ECO:0000256" key="4">
    <source>
        <dbReference type="ARBA" id="ARBA00022777"/>
    </source>
</evidence>
<protein>
    <recommendedName>
        <fullName evidence="7">Shikimate kinase</fullName>
        <shortName evidence="7">SK</shortName>
        <ecNumber evidence="7">2.7.1.71</ecNumber>
    </recommendedName>
</protein>
<keyword evidence="7" id="KW-0479">Metal-binding</keyword>
<keyword evidence="2 7" id="KW-0808">Transferase</keyword>
<comment type="cofactor">
    <cofactor evidence="7">
        <name>Mg(2+)</name>
        <dbReference type="ChEBI" id="CHEBI:18420"/>
    </cofactor>
    <text evidence="7">Binds 1 Mg(2+) ion per subunit.</text>
</comment>
<evidence type="ECO:0000256" key="1">
    <source>
        <dbReference type="ARBA" id="ARBA00022605"/>
    </source>
</evidence>
<sequence>MSGKHLIIIGFMGTGKSSVGQVLAKRIGRTWIDTDLEVERKVNKSISELFEENGEACFRLWEKHVLIEALAERPAVITTGGGIVLDQDNVKQITDSGWVVALDASVDELIKRLKANTSRPLLSGDVRERVTQLKKKRQGAYDFADFHLDTSGLTPDEVSDRILRNWKEITDELGV</sequence>
<dbReference type="CDD" id="cd00464">
    <property type="entry name" value="SK"/>
    <property type="match status" value="1"/>
</dbReference>
<keyword evidence="4 7" id="KW-0418">Kinase</keyword>
<dbReference type="RefSeq" id="WP_246064841.1">
    <property type="nucleotide sequence ID" value="NZ_FXTI01000002.1"/>
</dbReference>
<dbReference type="GO" id="GO:0005829">
    <property type="term" value="C:cytosol"/>
    <property type="evidence" value="ECO:0007669"/>
    <property type="project" value="TreeGrafter"/>
</dbReference>
<feature type="binding site" evidence="7">
    <location>
        <position position="17"/>
    </location>
    <ligand>
        <name>Mg(2+)</name>
        <dbReference type="ChEBI" id="CHEBI:18420"/>
    </ligand>
</feature>
<proteinExistence type="inferred from homology"/>
<keyword evidence="1 7" id="KW-0028">Amino-acid biosynthesis</keyword>
<dbReference type="Proteomes" id="UP000315636">
    <property type="component" value="Unassembled WGS sequence"/>
</dbReference>
<dbReference type="PRINTS" id="PR01100">
    <property type="entry name" value="SHIKIMTKNASE"/>
</dbReference>
<dbReference type="HAMAP" id="MF_00109">
    <property type="entry name" value="Shikimate_kinase"/>
    <property type="match status" value="1"/>
</dbReference>
<dbReference type="EMBL" id="FXTI01000002">
    <property type="protein sequence ID" value="SMO49312.1"/>
    <property type="molecule type" value="Genomic_DNA"/>
</dbReference>
<keyword evidence="9" id="KW-1185">Reference proteome</keyword>
<dbReference type="InterPro" id="IPR031322">
    <property type="entry name" value="Shikimate/glucono_kinase"/>
</dbReference>
<keyword evidence="7" id="KW-0963">Cytoplasm</keyword>
<keyword evidence="6 7" id="KW-0057">Aromatic amino acid biosynthesis</keyword>
<comment type="catalytic activity">
    <reaction evidence="7">
        <text>shikimate + ATP = 3-phosphoshikimate + ADP + H(+)</text>
        <dbReference type="Rhea" id="RHEA:13121"/>
        <dbReference type="ChEBI" id="CHEBI:15378"/>
        <dbReference type="ChEBI" id="CHEBI:30616"/>
        <dbReference type="ChEBI" id="CHEBI:36208"/>
        <dbReference type="ChEBI" id="CHEBI:145989"/>
        <dbReference type="ChEBI" id="CHEBI:456216"/>
        <dbReference type="EC" id="2.7.1.71"/>
    </reaction>
</comment>
<evidence type="ECO:0000313" key="8">
    <source>
        <dbReference type="EMBL" id="SMO49312.1"/>
    </source>
</evidence>
<dbReference type="GO" id="GO:0000287">
    <property type="term" value="F:magnesium ion binding"/>
    <property type="evidence" value="ECO:0007669"/>
    <property type="project" value="UniProtKB-UniRule"/>
</dbReference>
<name>A0A521BQ66_9BACL</name>
<comment type="subcellular location">
    <subcellularLocation>
        <location evidence="7">Cytoplasm</location>
    </subcellularLocation>
</comment>
<evidence type="ECO:0000313" key="9">
    <source>
        <dbReference type="Proteomes" id="UP000315636"/>
    </source>
</evidence>
<reference evidence="8 9" key="1">
    <citation type="submission" date="2017-05" db="EMBL/GenBank/DDBJ databases">
        <authorList>
            <person name="Varghese N."/>
            <person name="Submissions S."/>
        </authorList>
    </citation>
    <scope>NUCLEOTIDE SEQUENCE [LARGE SCALE GENOMIC DNA]</scope>
    <source>
        <strain evidence="8 9">DSM 45474</strain>
    </source>
</reference>
<dbReference type="EC" id="2.7.1.71" evidence="7"/>
<keyword evidence="5 7" id="KW-0067">ATP-binding</keyword>
<dbReference type="AlphaFoldDB" id="A0A521BQ66"/>
<dbReference type="UniPathway" id="UPA00053">
    <property type="reaction ID" value="UER00088"/>
</dbReference>
<dbReference type="Gene3D" id="3.40.50.300">
    <property type="entry name" value="P-loop containing nucleotide triphosphate hydrolases"/>
    <property type="match status" value="1"/>
</dbReference>
<evidence type="ECO:0000256" key="5">
    <source>
        <dbReference type="ARBA" id="ARBA00022840"/>
    </source>
</evidence>
<dbReference type="GO" id="GO:0005524">
    <property type="term" value="F:ATP binding"/>
    <property type="evidence" value="ECO:0007669"/>
    <property type="project" value="UniProtKB-UniRule"/>
</dbReference>
<keyword evidence="3 7" id="KW-0547">Nucleotide-binding</keyword>
<comment type="function">
    <text evidence="7">Catalyzes the specific phosphorylation of the 3-hydroxyl group of shikimic acid using ATP as a cosubstrate.</text>
</comment>
<dbReference type="GO" id="GO:0004765">
    <property type="term" value="F:shikimate kinase activity"/>
    <property type="evidence" value="ECO:0007669"/>
    <property type="project" value="UniProtKB-UniRule"/>
</dbReference>
<dbReference type="PANTHER" id="PTHR21087">
    <property type="entry name" value="SHIKIMATE KINASE"/>
    <property type="match status" value="1"/>
</dbReference>
<accession>A0A521BQ66</accession>
<feature type="binding site" evidence="7">
    <location>
        <position position="59"/>
    </location>
    <ligand>
        <name>substrate</name>
    </ligand>
</feature>
<dbReference type="InterPro" id="IPR027417">
    <property type="entry name" value="P-loop_NTPase"/>
</dbReference>